<dbReference type="Proteomes" id="UP000176299">
    <property type="component" value="Unassembled WGS sequence"/>
</dbReference>
<feature type="transmembrane region" description="Helical" evidence="2">
    <location>
        <begin position="25"/>
        <end position="45"/>
    </location>
</feature>
<dbReference type="EMBL" id="MHCN01000018">
    <property type="protein sequence ID" value="OGY21078.1"/>
    <property type="molecule type" value="Genomic_DNA"/>
</dbReference>
<dbReference type="AlphaFoldDB" id="A0A1G1W083"/>
<evidence type="ECO:0000313" key="4">
    <source>
        <dbReference type="EMBL" id="OGY21078.1"/>
    </source>
</evidence>
<keyword evidence="1" id="KW-0732">Signal</keyword>
<evidence type="ECO:0000259" key="3">
    <source>
        <dbReference type="Pfam" id="PF11611"/>
    </source>
</evidence>
<reference evidence="4 5" key="1">
    <citation type="journal article" date="2016" name="Nat. Commun.">
        <title>Thousands of microbial genomes shed light on interconnected biogeochemical processes in an aquifer system.</title>
        <authorList>
            <person name="Anantharaman K."/>
            <person name="Brown C.T."/>
            <person name="Hug L.A."/>
            <person name="Sharon I."/>
            <person name="Castelle C.J."/>
            <person name="Probst A.J."/>
            <person name="Thomas B.C."/>
            <person name="Singh A."/>
            <person name="Wilkins M.J."/>
            <person name="Karaoz U."/>
            <person name="Brodie E.L."/>
            <person name="Williams K.H."/>
            <person name="Hubbard S.S."/>
            <person name="Banfield J.F."/>
        </authorList>
    </citation>
    <scope>NUCLEOTIDE SEQUENCE [LARGE SCALE GENOMIC DNA]</scope>
</reference>
<protein>
    <recommendedName>
        <fullName evidence="3">DUF4352 domain-containing protein</fullName>
    </recommendedName>
</protein>
<dbReference type="Gene3D" id="2.60.40.1240">
    <property type="match status" value="1"/>
</dbReference>
<evidence type="ECO:0000313" key="5">
    <source>
        <dbReference type="Proteomes" id="UP000176299"/>
    </source>
</evidence>
<keyword evidence="2" id="KW-0812">Transmembrane</keyword>
<evidence type="ECO:0000256" key="2">
    <source>
        <dbReference type="SAM" id="Phobius"/>
    </source>
</evidence>
<evidence type="ECO:0000256" key="1">
    <source>
        <dbReference type="ARBA" id="ARBA00022729"/>
    </source>
</evidence>
<dbReference type="InterPro" id="IPR029051">
    <property type="entry name" value="DUF4352"/>
</dbReference>
<accession>A0A1G1W083</accession>
<name>A0A1G1W083_9BACT</name>
<comment type="caution">
    <text evidence="4">The sequence shown here is derived from an EMBL/GenBank/DDBJ whole genome shotgun (WGS) entry which is preliminary data.</text>
</comment>
<feature type="domain" description="DUF4352" evidence="3">
    <location>
        <begin position="73"/>
        <end position="184"/>
    </location>
</feature>
<dbReference type="STRING" id="1802591.A2113_03025"/>
<organism evidence="4 5">
    <name type="scientific">Candidatus Woykebacteria bacterium GWA1_44_8</name>
    <dbReference type="NCBI Taxonomy" id="1802591"/>
    <lineage>
        <taxon>Bacteria</taxon>
        <taxon>Candidatus Woykeibacteriota</taxon>
    </lineage>
</organism>
<keyword evidence="2" id="KW-0472">Membrane</keyword>
<sequence>MINDFRQRNLNITNPRSWFKNRRNLLIAGAVVMAVVILGFLFINYRQGKVSGVEQGPTVKINQTYTVTARTKERKATDGNLELTVTNAQIGSSILVQGKVARPIKGKAFLIINMEIENPYKVALYAFPVDLFRFVRSDGQKFAPSVHQGTVEIRPQATKKSNIAFVVAPSDKKFTIEVGEIGKDKETLEITFR</sequence>
<gene>
    <name evidence="4" type="ORF">A2113_03025</name>
</gene>
<dbReference type="InterPro" id="IPR029050">
    <property type="entry name" value="Immunoprotect_excell_Ig-like"/>
</dbReference>
<dbReference type="Pfam" id="PF11611">
    <property type="entry name" value="DUF4352"/>
    <property type="match status" value="1"/>
</dbReference>
<proteinExistence type="predicted"/>
<keyword evidence="2" id="KW-1133">Transmembrane helix</keyword>